<sequence>MAEDELFKFEEGLTQLCREVRPLDDITVWVEQVNDPPLASYIIHFNRNDNGSVVNTEIVSISRLDIEDKSAGQKILAAINKV</sequence>
<proteinExistence type="predicted"/>
<reference evidence="1 2" key="1">
    <citation type="submission" date="2019-03" db="EMBL/GenBank/DDBJ databases">
        <title>Genomic Encyclopedia of Type Strains, Phase IV (KMG-IV): sequencing the most valuable type-strain genomes for metagenomic binning, comparative biology and taxonomic classification.</title>
        <authorList>
            <person name="Goeker M."/>
        </authorList>
    </citation>
    <scope>NUCLEOTIDE SEQUENCE [LARGE SCALE GENOMIC DNA]</scope>
    <source>
        <strain evidence="1 2">DSM 17974</strain>
    </source>
</reference>
<dbReference type="AlphaFoldDB" id="A0A4R8LGU7"/>
<dbReference type="Proteomes" id="UP000294581">
    <property type="component" value="Unassembled WGS sequence"/>
</dbReference>
<evidence type="ECO:0000313" key="1">
    <source>
        <dbReference type="EMBL" id="TDY42363.1"/>
    </source>
</evidence>
<dbReference type="OrthoDB" id="2376467at2"/>
<dbReference type="EMBL" id="SORF01000016">
    <property type="protein sequence ID" value="TDY42363.1"/>
    <property type="molecule type" value="Genomic_DNA"/>
</dbReference>
<comment type="caution">
    <text evidence="1">The sequence shown here is derived from an EMBL/GenBank/DDBJ whole genome shotgun (WGS) entry which is preliminary data.</text>
</comment>
<organism evidence="1 2">
    <name type="scientific">Alicyclobacillus sacchari</name>
    <dbReference type="NCBI Taxonomy" id="392010"/>
    <lineage>
        <taxon>Bacteria</taxon>
        <taxon>Bacillati</taxon>
        <taxon>Bacillota</taxon>
        <taxon>Bacilli</taxon>
        <taxon>Bacillales</taxon>
        <taxon>Alicyclobacillaceae</taxon>
        <taxon>Alicyclobacillus</taxon>
    </lineage>
</organism>
<protein>
    <submittedName>
        <fullName evidence="1">Uncharacterized protein</fullName>
    </submittedName>
</protein>
<gene>
    <name evidence="1" type="ORF">C7445_11641</name>
</gene>
<name>A0A4R8LGU7_9BACL</name>
<evidence type="ECO:0000313" key="2">
    <source>
        <dbReference type="Proteomes" id="UP000294581"/>
    </source>
</evidence>
<keyword evidence="2" id="KW-1185">Reference proteome</keyword>
<accession>A0A4R8LGU7</accession>
<dbReference type="RefSeq" id="WP_134160902.1">
    <property type="nucleotide sequence ID" value="NZ_BSUS01000001.1"/>
</dbReference>